<dbReference type="EMBL" id="QEWP01000010">
    <property type="protein sequence ID" value="PWD98908.1"/>
    <property type="molecule type" value="Genomic_DNA"/>
</dbReference>
<sequence>MLLEYLTLPFQEVYNRVSAGWKEPCAASGNPMPEVIDHCMKIMDESVLNSRPQTELNFGDDLSSVLLKGLISKKKMLERFSWLPSNLSERGKEMFYGDLYFYCGLCAMLRHLHLAFRATIPLKELLSGHTLSININLRDVKTILNRQFDSVPEKMLLFLPADEKGVLEIKMEQFQQATRSKNLPSCIRMATEFMVENYTPGMVRFKVEEDYLKDLLDGLLIKTKESESQCFSFHVLVDAIQTGLIHTWQVSEIVKCFRQDGLHDHECAHYFKKFISKRIKRVRKGKWQVPDRWQSQVLQDLEVLQMLIMPVTGEAAMAEEPESLLWRDSGRRLAEYLAEPIRKGVLGMVGSESQAVLLERVTRYLIIEKEKGGGGLGQKSLITYLKEEINKR</sequence>
<reference evidence="1 2" key="1">
    <citation type="submission" date="2018-05" db="EMBL/GenBank/DDBJ databases">
        <title>Marinilabilia rubrum sp. nov., isolated from saltern sediment.</title>
        <authorList>
            <person name="Zhang R."/>
        </authorList>
    </citation>
    <scope>NUCLEOTIDE SEQUENCE [LARGE SCALE GENOMIC DNA]</scope>
    <source>
        <strain evidence="1 2">WTE16</strain>
    </source>
</reference>
<dbReference type="AlphaFoldDB" id="A0A2U2B766"/>
<name>A0A2U2B766_9BACT</name>
<proteinExistence type="predicted"/>
<dbReference type="Proteomes" id="UP000244956">
    <property type="component" value="Unassembled WGS sequence"/>
</dbReference>
<keyword evidence="2" id="KW-1185">Reference proteome</keyword>
<accession>A0A2U2B766</accession>
<evidence type="ECO:0000313" key="1">
    <source>
        <dbReference type="EMBL" id="PWD98908.1"/>
    </source>
</evidence>
<dbReference type="RefSeq" id="WP_109264907.1">
    <property type="nucleotide sequence ID" value="NZ_QEWP01000010.1"/>
</dbReference>
<organism evidence="1 2">
    <name type="scientific">Marinilabilia rubra</name>
    <dbReference type="NCBI Taxonomy" id="2162893"/>
    <lineage>
        <taxon>Bacteria</taxon>
        <taxon>Pseudomonadati</taxon>
        <taxon>Bacteroidota</taxon>
        <taxon>Bacteroidia</taxon>
        <taxon>Marinilabiliales</taxon>
        <taxon>Marinilabiliaceae</taxon>
        <taxon>Marinilabilia</taxon>
    </lineage>
</organism>
<protein>
    <submittedName>
        <fullName evidence="1">Uncharacterized protein</fullName>
    </submittedName>
</protein>
<evidence type="ECO:0000313" key="2">
    <source>
        <dbReference type="Proteomes" id="UP000244956"/>
    </source>
</evidence>
<comment type="caution">
    <text evidence="1">The sequence shown here is derived from an EMBL/GenBank/DDBJ whole genome shotgun (WGS) entry which is preliminary data.</text>
</comment>
<gene>
    <name evidence="1" type="ORF">DDZ16_12980</name>
</gene>